<dbReference type="Pfam" id="PF01135">
    <property type="entry name" value="PCMT"/>
    <property type="match status" value="1"/>
</dbReference>
<reference evidence="5" key="1">
    <citation type="submission" date="2016-03" db="EMBL/GenBank/DDBJ databases">
        <title>Complete genome sequence of Solimmundus cernigliae, representing a novel lineage of polycyclic aromatic hydrocarbon degraders within the Gammaproteobacteria.</title>
        <authorList>
            <person name="Singleton D.R."/>
            <person name="Dickey A.N."/>
            <person name="Scholl E.H."/>
            <person name="Wright F.A."/>
            <person name="Aitken M.D."/>
        </authorList>
    </citation>
    <scope>NUCLEOTIDE SEQUENCE [LARGE SCALE GENOMIC DNA]</scope>
    <source>
        <strain evidence="5">TR3.2</strain>
    </source>
</reference>
<evidence type="ECO:0000256" key="2">
    <source>
        <dbReference type="ARBA" id="ARBA00013346"/>
    </source>
</evidence>
<keyword evidence="4" id="KW-0808">Transferase</keyword>
<dbReference type="EMBL" id="CP014671">
    <property type="protein sequence ID" value="ANX04959.1"/>
    <property type="molecule type" value="Genomic_DNA"/>
</dbReference>
<dbReference type="PANTHER" id="PTHR11579:SF18">
    <property type="entry name" value="PROTEIN-L-ISOASPARTATE O-METHYLTRANSFERASE"/>
    <property type="match status" value="1"/>
</dbReference>
<evidence type="ECO:0000313" key="4">
    <source>
        <dbReference type="EMBL" id="ANX04959.1"/>
    </source>
</evidence>
<evidence type="ECO:0000256" key="3">
    <source>
        <dbReference type="ARBA" id="ARBA00030757"/>
    </source>
</evidence>
<dbReference type="AlphaFoldDB" id="A0A1B1YW54"/>
<dbReference type="GO" id="GO:0004719">
    <property type="term" value="F:protein-L-isoaspartate (D-aspartate) O-methyltransferase activity"/>
    <property type="evidence" value="ECO:0007669"/>
    <property type="project" value="InterPro"/>
</dbReference>
<comment type="similarity">
    <text evidence="1">Belongs to the methyltransferase superfamily. L-isoaspartyl/D-aspartyl protein methyltransferase family.</text>
</comment>
<name>A0A1B1YW54_9GAMM</name>
<dbReference type="CDD" id="cd02440">
    <property type="entry name" value="AdoMet_MTases"/>
    <property type="match status" value="1"/>
</dbReference>
<dbReference type="OrthoDB" id="9810066at2"/>
<dbReference type="GO" id="GO:0032259">
    <property type="term" value="P:methylation"/>
    <property type="evidence" value="ECO:0007669"/>
    <property type="project" value="UniProtKB-KW"/>
</dbReference>
<proteinExistence type="inferred from homology"/>
<dbReference type="RefSeq" id="WP_068806212.1">
    <property type="nucleotide sequence ID" value="NZ_CP014671.1"/>
</dbReference>
<dbReference type="SUPFAM" id="SSF53335">
    <property type="entry name" value="S-adenosyl-L-methionine-dependent methyltransferases"/>
    <property type="match status" value="1"/>
</dbReference>
<dbReference type="Proteomes" id="UP000092952">
    <property type="component" value="Chromosome"/>
</dbReference>
<accession>A0A1B1YW54</accession>
<dbReference type="InParanoid" id="A0A1B1YW54"/>
<dbReference type="PANTHER" id="PTHR11579">
    <property type="entry name" value="PROTEIN-L-ISOASPARTATE O-METHYLTRANSFERASE"/>
    <property type="match status" value="1"/>
</dbReference>
<dbReference type="InterPro" id="IPR000682">
    <property type="entry name" value="PCMT"/>
</dbReference>
<dbReference type="Gene3D" id="3.40.50.150">
    <property type="entry name" value="Vaccinia Virus protein VP39"/>
    <property type="match status" value="1"/>
</dbReference>
<evidence type="ECO:0000313" key="5">
    <source>
        <dbReference type="Proteomes" id="UP000092952"/>
    </source>
</evidence>
<dbReference type="STRING" id="1810504.PG2T_12765"/>
<keyword evidence="5" id="KW-1185">Reference proteome</keyword>
<dbReference type="GO" id="GO:0005737">
    <property type="term" value="C:cytoplasm"/>
    <property type="evidence" value="ECO:0007669"/>
    <property type="project" value="TreeGrafter"/>
</dbReference>
<protein>
    <recommendedName>
        <fullName evidence="2">Protein-L-isoaspartate O-methyltransferase</fullName>
    </recommendedName>
    <alternativeName>
        <fullName evidence="3">Protein L-isoaspartyl methyltransferase</fullName>
    </alternativeName>
</protein>
<evidence type="ECO:0000256" key="1">
    <source>
        <dbReference type="ARBA" id="ARBA00005369"/>
    </source>
</evidence>
<keyword evidence="4" id="KW-0489">Methyltransferase</keyword>
<dbReference type="InterPro" id="IPR029063">
    <property type="entry name" value="SAM-dependent_MTases_sf"/>
</dbReference>
<sequence>MNSPDLGAARFNMLLNQVRAWDVSDERVLDLLADMPREAFVPPAYRNLAYADLMLPIGHGQVMLPPKIEGRFLQALALGPSDVVLEVGAGSGYMAALMSRLAAFVTTVDVFAELAESAARHLAEAGVRNVRVETGNAADGWPDHGPYDAIMISGAVPAVPQPFLNSLKTGGRLAAIIGRQPAMQAVLITRTGEADWHRQVLFETDAPMLLHVRTAAAFEF</sequence>
<dbReference type="KEGG" id="gbi:PG2T_12765"/>
<organism evidence="4 5">
    <name type="scientific">Immundisolibacter cernigliae</name>
    <dbReference type="NCBI Taxonomy" id="1810504"/>
    <lineage>
        <taxon>Bacteria</taxon>
        <taxon>Pseudomonadati</taxon>
        <taxon>Pseudomonadota</taxon>
        <taxon>Gammaproteobacteria</taxon>
        <taxon>Immundisolibacterales</taxon>
        <taxon>Immundisolibacteraceae</taxon>
        <taxon>Immundisolibacter</taxon>
    </lineage>
</organism>
<gene>
    <name evidence="4" type="ORF">PG2T_12765</name>
</gene>